<organism evidence="2 3">
    <name type="scientific">Brevibacillus antibioticus</name>
    <dbReference type="NCBI Taxonomy" id="2570228"/>
    <lineage>
        <taxon>Bacteria</taxon>
        <taxon>Bacillati</taxon>
        <taxon>Bacillota</taxon>
        <taxon>Bacilli</taxon>
        <taxon>Bacillales</taxon>
        <taxon>Paenibacillaceae</taxon>
        <taxon>Brevibacillus</taxon>
    </lineage>
</organism>
<keyword evidence="3" id="KW-1185">Reference proteome</keyword>
<dbReference type="RefSeq" id="WP_137030682.1">
    <property type="nucleotide sequence ID" value="NZ_SZNK01000001.1"/>
</dbReference>
<gene>
    <name evidence="2" type="ORF">E8L90_18230</name>
</gene>
<reference evidence="2 3" key="1">
    <citation type="submission" date="2019-04" db="EMBL/GenBank/DDBJ databases">
        <title>Whole genome sequencing of Brevibacillus sp. TGS2-1.</title>
        <authorList>
            <person name="Choi A."/>
        </authorList>
    </citation>
    <scope>NUCLEOTIDE SEQUENCE [LARGE SCALE GENOMIC DNA]</scope>
    <source>
        <strain evidence="2 3">TGS2-1</strain>
    </source>
</reference>
<protein>
    <submittedName>
        <fullName evidence="2">Uncharacterized protein</fullName>
    </submittedName>
</protein>
<name>A0A4U2Y968_9BACL</name>
<sequence>MTGGQTALSLGSGMFIGGSSGYVDYTIRELWDGRTPNAGKALESFAFGAVLGGGFMLGASWLSQGLSKIKGMGKGGAAPKGEVPSDARGVSAGDAIFESPDFRYFNNVSNRKDIDPDGFFDVIQNLANKLNVEVKAPNNIIWAYPDGMIVVAPRMVLNPNLPDLSKTGKFTTFKPGYK</sequence>
<dbReference type="EMBL" id="SZNK01000001">
    <property type="protein sequence ID" value="TKI57238.1"/>
    <property type="molecule type" value="Genomic_DNA"/>
</dbReference>
<proteinExistence type="predicted"/>
<comment type="caution">
    <text evidence="2">The sequence shown here is derived from an EMBL/GenBank/DDBJ whole genome shotgun (WGS) entry which is preliminary data.</text>
</comment>
<evidence type="ECO:0000313" key="3">
    <source>
        <dbReference type="Proteomes" id="UP000307841"/>
    </source>
</evidence>
<dbReference type="Proteomes" id="UP000307841">
    <property type="component" value="Unassembled WGS sequence"/>
</dbReference>
<keyword evidence="1" id="KW-1133">Transmembrane helix</keyword>
<evidence type="ECO:0000256" key="1">
    <source>
        <dbReference type="SAM" id="Phobius"/>
    </source>
</evidence>
<keyword evidence="1" id="KW-0812">Transmembrane</keyword>
<feature type="transmembrane region" description="Helical" evidence="1">
    <location>
        <begin position="45"/>
        <end position="62"/>
    </location>
</feature>
<accession>A0A4U2Y968</accession>
<dbReference type="AlphaFoldDB" id="A0A4U2Y968"/>
<keyword evidence="1" id="KW-0472">Membrane</keyword>
<evidence type="ECO:0000313" key="2">
    <source>
        <dbReference type="EMBL" id="TKI57238.1"/>
    </source>
</evidence>
<dbReference type="OrthoDB" id="3314917at2"/>